<proteinExistence type="inferred from homology"/>
<feature type="transmembrane region" description="Helical" evidence="9">
    <location>
        <begin position="84"/>
        <end position="103"/>
    </location>
</feature>
<evidence type="ECO:0000256" key="3">
    <source>
        <dbReference type="ARBA" id="ARBA00006263"/>
    </source>
</evidence>
<sequence length="322" mass="35030">MLIIYSAAALAAGFVLDCIFGDPHWRFHPICIIGDLISICERVLRRIFRGHEIAAGIMLVIIVCAVVTAAAAAVSAAAYFVSPWLYVAAESIMCWFILAARSLRCESMKVYDAIKYGSLEDARRAVSMIVGRDTAALDEKGVIRAAVETVAENASDGVIAPMLYFAAGGAPLGFLYKAVNTMDSMVGYKNEKYIKLGRAAARLDDAVNFIPSRLSGLLIVLAAYITHMDGAGAMRIFRRDRAKHASPNSAQTEAACAGALGVRLAGDAYYFGKLYKKEYIGDERREIEPEDIVRANRLMYAASVMALVILLGLKTALYFILF</sequence>
<reference evidence="10" key="1">
    <citation type="submission" date="2020-10" db="EMBL/GenBank/DDBJ databases">
        <authorList>
            <person name="Gilroy R."/>
        </authorList>
    </citation>
    <scope>NUCLEOTIDE SEQUENCE</scope>
    <source>
        <strain evidence="10">USAMLcec3-3695</strain>
    </source>
</reference>
<dbReference type="Proteomes" id="UP000824109">
    <property type="component" value="Unassembled WGS sequence"/>
</dbReference>
<evidence type="ECO:0000256" key="6">
    <source>
        <dbReference type="ARBA" id="ARBA00022692"/>
    </source>
</evidence>
<evidence type="ECO:0000313" key="11">
    <source>
        <dbReference type="Proteomes" id="UP000824109"/>
    </source>
</evidence>
<feature type="transmembrane region" description="Helical" evidence="9">
    <location>
        <begin position="56"/>
        <end position="78"/>
    </location>
</feature>
<evidence type="ECO:0000256" key="8">
    <source>
        <dbReference type="ARBA" id="ARBA00023136"/>
    </source>
</evidence>
<keyword evidence="8 9" id="KW-0472">Membrane</keyword>
<evidence type="ECO:0000256" key="5">
    <source>
        <dbReference type="ARBA" id="ARBA00022573"/>
    </source>
</evidence>
<dbReference type="GO" id="GO:0005886">
    <property type="term" value="C:plasma membrane"/>
    <property type="evidence" value="ECO:0007669"/>
    <property type="project" value="UniProtKB-SubCell"/>
</dbReference>
<dbReference type="PANTHER" id="PTHR34308">
    <property type="entry name" value="COBALAMIN BIOSYNTHESIS PROTEIN CBIB"/>
    <property type="match status" value="1"/>
</dbReference>
<dbReference type="GO" id="GO:0015420">
    <property type="term" value="F:ABC-type vitamin B12 transporter activity"/>
    <property type="evidence" value="ECO:0007669"/>
    <property type="project" value="UniProtKB-UniRule"/>
</dbReference>
<evidence type="ECO:0000256" key="4">
    <source>
        <dbReference type="ARBA" id="ARBA00022475"/>
    </source>
</evidence>
<dbReference type="AlphaFoldDB" id="A0A9D1MDI3"/>
<dbReference type="GO" id="GO:0009236">
    <property type="term" value="P:cobalamin biosynthetic process"/>
    <property type="evidence" value="ECO:0007669"/>
    <property type="project" value="UniProtKB-UniRule"/>
</dbReference>
<feature type="transmembrane region" description="Helical" evidence="9">
    <location>
        <begin position="298"/>
        <end position="321"/>
    </location>
</feature>
<organism evidence="10 11">
    <name type="scientific">Candidatus Ornithomonoglobus merdipullorum</name>
    <dbReference type="NCBI Taxonomy" id="2840895"/>
    <lineage>
        <taxon>Bacteria</taxon>
        <taxon>Bacillati</taxon>
        <taxon>Bacillota</taxon>
        <taxon>Clostridia</taxon>
        <taxon>Candidatus Ornithomonoglobus</taxon>
    </lineage>
</organism>
<reference evidence="10" key="2">
    <citation type="journal article" date="2021" name="PeerJ">
        <title>Extensive microbial diversity within the chicken gut microbiome revealed by metagenomics and culture.</title>
        <authorList>
            <person name="Gilroy R."/>
            <person name="Ravi A."/>
            <person name="Getino M."/>
            <person name="Pursley I."/>
            <person name="Horton D.L."/>
            <person name="Alikhan N.F."/>
            <person name="Baker D."/>
            <person name="Gharbi K."/>
            <person name="Hall N."/>
            <person name="Watson M."/>
            <person name="Adriaenssens E.M."/>
            <person name="Foster-Nyarko E."/>
            <person name="Jarju S."/>
            <person name="Secka A."/>
            <person name="Antonio M."/>
            <person name="Oren A."/>
            <person name="Chaudhuri R.R."/>
            <person name="La Ragione R."/>
            <person name="Hildebrand F."/>
            <person name="Pallen M.J."/>
        </authorList>
    </citation>
    <scope>NUCLEOTIDE SEQUENCE</scope>
    <source>
        <strain evidence="10">USAMLcec3-3695</strain>
    </source>
</reference>
<comment type="similarity">
    <text evidence="3 9">Belongs to the CobD/CbiB family.</text>
</comment>
<comment type="subcellular location">
    <subcellularLocation>
        <location evidence="1 9">Cell membrane</location>
        <topology evidence="1 9">Multi-pass membrane protein</topology>
    </subcellularLocation>
</comment>
<keyword evidence="4 9" id="KW-1003">Cell membrane</keyword>
<dbReference type="HAMAP" id="MF_00024">
    <property type="entry name" value="CobD_CbiB"/>
    <property type="match status" value="1"/>
</dbReference>
<evidence type="ECO:0000256" key="7">
    <source>
        <dbReference type="ARBA" id="ARBA00022989"/>
    </source>
</evidence>
<dbReference type="Pfam" id="PF03186">
    <property type="entry name" value="CobD_Cbib"/>
    <property type="match status" value="1"/>
</dbReference>
<evidence type="ECO:0000256" key="2">
    <source>
        <dbReference type="ARBA" id="ARBA00004953"/>
    </source>
</evidence>
<dbReference type="InterPro" id="IPR004485">
    <property type="entry name" value="Cobalamin_biosynth_CobD/CbiB"/>
</dbReference>
<comment type="caution">
    <text evidence="10">The sequence shown here is derived from an EMBL/GenBank/DDBJ whole genome shotgun (WGS) entry which is preliminary data.</text>
</comment>
<keyword evidence="7 9" id="KW-1133">Transmembrane helix</keyword>
<dbReference type="GO" id="GO:0048472">
    <property type="term" value="F:threonine-phosphate decarboxylase activity"/>
    <property type="evidence" value="ECO:0007669"/>
    <property type="project" value="InterPro"/>
</dbReference>
<comment type="caution">
    <text evidence="9">Lacks conserved residue(s) required for the propagation of feature annotation.</text>
</comment>
<evidence type="ECO:0000256" key="9">
    <source>
        <dbReference type="HAMAP-Rule" id="MF_00024"/>
    </source>
</evidence>
<keyword evidence="6 9" id="KW-0812">Transmembrane</keyword>
<keyword evidence="5 9" id="KW-0169">Cobalamin biosynthesis</keyword>
<name>A0A9D1MDI3_9FIRM</name>
<dbReference type="PANTHER" id="PTHR34308:SF1">
    <property type="entry name" value="COBALAMIN BIOSYNTHESIS PROTEIN CBIB"/>
    <property type="match status" value="1"/>
</dbReference>
<comment type="pathway">
    <text evidence="2 9">Cofactor biosynthesis; adenosylcobalamin biosynthesis.</text>
</comment>
<comment type="function">
    <text evidence="9">Converts cobyric acid to cobinamide by the addition of aminopropanol on the F carboxylic group.</text>
</comment>
<accession>A0A9D1MDI3</accession>
<gene>
    <name evidence="9 10" type="primary">cobD</name>
    <name evidence="10" type="ORF">IAA61_10705</name>
</gene>
<protein>
    <recommendedName>
        <fullName evidence="9">Cobalamin biosynthesis protein CobD</fullName>
    </recommendedName>
</protein>
<evidence type="ECO:0000313" key="10">
    <source>
        <dbReference type="EMBL" id="HIU58261.1"/>
    </source>
</evidence>
<dbReference type="NCBIfam" id="TIGR00380">
    <property type="entry name" value="cobal_cbiB"/>
    <property type="match status" value="1"/>
</dbReference>
<evidence type="ECO:0000256" key="1">
    <source>
        <dbReference type="ARBA" id="ARBA00004651"/>
    </source>
</evidence>
<dbReference type="EMBL" id="DVNB01000108">
    <property type="protein sequence ID" value="HIU58261.1"/>
    <property type="molecule type" value="Genomic_DNA"/>
</dbReference>